<keyword evidence="3" id="KW-1185">Reference proteome</keyword>
<feature type="transmembrane region" description="Helical" evidence="1">
    <location>
        <begin position="7"/>
        <end position="26"/>
    </location>
</feature>
<keyword evidence="1" id="KW-0812">Transmembrane</keyword>
<protein>
    <submittedName>
        <fullName evidence="2">Uncharacterized protein</fullName>
    </submittedName>
</protein>
<evidence type="ECO:0000256" key="1">
    <source>
        <dbReference type="SAM" id="Phobius"/>
    </source>
</evidence>
<accession>A0A1R3G6W4</accession>
<feature type="non-terminal residue" evidence="2">
    <location>
        <position position="29"/>
    </location>
</feature>
<dbReference type="AlphaFoldDB" id="A0A1R3G6W4"/>
<dbReference type="Gramene" id="OMO53819">
    <property type="protein sequence ID" value="OMO53819"/>
    <property type="gene ID" value="CCACVL1_28317"/>
</dbReference>
<keyword evidence="1" id="KW-0472">Membrane</keyword>
<comment type="caution">
    <text evidence="2">The sequence shown here is derived from an EMBL/GenBank/DDBJ whole genome shotgun (WGS) entry which is preliminary data.</text>
</comment>
<organism evidence="2 3">
    <name type="scientific">Corchorus capsularis</name>
    <name type="common">Jute</name>
    <dbReference type="NCBI Taxonomy" id="210143"/>
    <lineage>
        <taxon>Eukaryota</taxon>
        <taxon>Viridiplantae</taxon>
        <taxon>Streptophyta</taxon>
        <taxon>Embryophyta</taxon>
        <taxon>Tracheophyta</taxon>
        <taxon>Spermatophyta</taxon>
        <taxon>Magnoliopsida</taxon>
        <taxon>eudicotyledons</taxon>
        <taxon>Gunneridae</taxon>
        <taxon>Pentapetalae</taxon>
        <taxon>rosids</taxon>
        <taxon>malvids</taxon>
        <taxon>Malvales</taxon>
        <taxon>Malvaceae</taxon>
        <taxon>Grewioideae</taxon>
        <taxon>Apeibeae</taxon>
        <taxon>Corchorus</taxon>
    </lineage>
</organism>
<evidence type="ECO:0000313" key="2">
    <source>
        <dbReference type="EMBL" id="OMO53819.1"/>
    </source>
</evidence>
<sequence length="29" mass="3129">MARISSTHLLIVAALFFTVVVMAPLIDAK</sequence>
<keyword evidence="1" id="KW-1133">Transmembrane helix</keyword>
<proteinExistence type="predicted"/>
<reference evidence="2 3" key="1">
    <citation type="submission" date="2013-09" db="EMBL/GenBank/DDBJ databases">
        <title>Corchorus capsularis genome sequencing.</title>
        <authorList>
            <person name="Alam M."/>
            <person name="Haque M.S."/>
            <person name="Islam M.S."/>
            <person name="Emdad E.M."/>
            <person name="Islam M.M."/>
            <person name="Ahmed B."/>
            <person name="Halim A."/>
            <person name="Hossen Q.M.M."/>
            <person name="Hossain M.Z."/>
            <person name="Ahmed R."/>
            <person name="Khan M.M."/>
            <person name="Islam R."/>
            <person name="Rashid M.M."/>
            <person name="Khan S.A."/>
            <person name="Rahman M.S."/>
            <person name="Alam M."/>
        </authorList>
    </citation>
    <scope>NUCLEOTIDE SEQUENCE [LARGE SCALE GENOMIC DNA]</scope>
    <source>
        <strain evidence="3">cv. CVL-1</strain>
        <tissue evidence="2">Whole seedling</tissue>
    </source>
</reference>
<dbReference type="EMBL" id="AWWV01015131">
    <property type="protein sequence ID" value="OMO53819.1"/>
    <property type="molecule type" value="Genomic_DNA"/>
</dbReference>
<evidence type="ECO:0000313" key="3">
    <source>
        <dbReference type="Proteomes" id="UP000188268"/>
    </source>
</evidence>
<gene>
    <name evidence="2" type="ORF">CCACVL1_28317</name>
</gene>
<name>A0A1R3G6W4_COCAP</name>
<dbReference type="Proteomes" id="UP000188268">
    <property type="component" value="Unassembled WGS sequence"/>
</dbReference>